<dbReference type="AlphaFoldDB" id="A0A423JVM8"/>
<proteinExistence type="inferred from homology"/>
<evidence type="ECO:0000313" key="13">
    <source>
        <dbReference type="EMBL" id="RON41745.1"/>
    </source>
</evidence>
<evidence type="ECO:0000256" key="7">
    <source>
        <dbReference type="ARBA" id="ARBA00022695"/>
    </source>
</evidence>
<organism evidence="13 14">
    <name type="scientific">Pseudomonas brassicacearum</name>
    <dbReference type="NCBI Taxonomy" id="930166"/>
    <lineage>
        <taxon>Bacteria</taxon>
        <taxon>Pseudomonadati</taxon>
        <taxon>Pseudomonadota</taxon>
        <taxon>Gammaproteobacteria</taxon>
        <taxon>Pseudomonadales</taxon>
        <taxon>Pseudomonadaceae</taxon>
        <taxon>Pseudomonas</taxon>
    </lineage>
</organism>
<dbReference type="GO" id="GO:0046872">
    <property type="term" value="F:metal ion binding"/>
    <property type="evidence" value="ECO:0007669"/>
    <property type="project" value="UniProtKB-KW"/>
</dbReference>
<keyword evidence="7 11" id="KW-0548">Nucleotidyltransferase</keyword>
<evidence type="ECO:0000256" key="10">
    <source>
        <dbReference type="ARBA" id="ARBA00049336"/>
    </source>
</evidence>
<feature type="domain" description="Nucleotidyl transferase" evidence="12">
    <location>
        <begin position="3"/>
        <end position="239"/>
    </location>
</feature>
<evidence type="ECO:0000256" key="3">
    <source>
        <dbReference type="ARBA" id="ARBA00005125"/>
    </source>
</evidence>
<evidence type="ECO:0000313" key="14">
    <source>
        <dbReference type="Proteomes" id="UP000286351"/>
    </source>
</evidence>
<dbReference type="SUPFAM" id="SSF53448">
    <property type="entry name" value="Nucleotide-diphospho-sugar transferases"/>
    <property type="match status" value="1"/>
</dbReference>
<keyword evidence="9 11" id="KW-0460">Magnesium</keyword>
<evidence type="ECO:0000256" key="1">
    <source>
        <dbReference type="ARBA" id="ARBA00001946"/>
    </source>
</evidence>
<keyword evidence="6 11" id="KW-0808">Transferase</keyword>
<dbReference type="PANTHER" id="PTHR43532:SF1">
    <property type="entry name" value="GLUCOSE-1-PHOSPHATE THYMIDYLYLTRANSFERASE 1"/>
    <property type="match status" value="1"/>
</dbReference>
<dbReference type="Proteomes" id="UP000286351">
    <property type="component" value="Unassembled WGS sequence"/>
</dbReference>
<dbReference type="FunFam" id="3.90.550.10:FF:000023">
    <property type="entry name" value="Glucose-1-phosphate thymidylyltransferase"/>
    <property type="match status" value="1"/>
</dbReference>
<evidence type="ECO:0000256" key="8">
    <source>
        <dbReference type="ARBA" id="ARBA00022723"/>
    </source>
</evidence>
<dbReference type="CDD" id="cd02538">
    <property type="entry name" value="G1P_TT_short"/>
    <property type="match status" value="1"/>
</dbReference>
<dbReference type="RefSeq" id="WP_111450689.1">
    <property type="nucleotide sequence ID" value="NZ_MOBO01000002.1"/>
</dbReference>
<gene>
    <name evidence="13" type="ORF">BK664_04125</name>
</gene>
<evidence type="ECO:0000256" key="9">
    <source>
        <dbReference type="ARBA" id="ARBA00022842"/>
    </source>
</evidence>
<comment type="pathway">
    <text evidence="2">Carbohydrate biosynthesis; dTDP-L-rhamnose biosynthesis.</text>
</comment>
<dbReference type="NCBIfam" id="TIGR01207">
    <property type="entry name" value="rmlA"/>
    <property type="match status" value="1"/>
</dbReference>
<comment type="cofactor">
    <cofactor evidence="1">
        <name>Mg(2+)</name>
        <dbReference type="ChEBI" id="CHEBI:18420"/>
    </cofactor>
</comment>
<evidence type="ECO:0000256" key="2">
    <source>
        <dbReference type="ARBA" id="ARBA00004781"/>
    </source>
</evidence>
<comment type="catalytic activity">
    <reaction evidence="10 11">
        <text>dTTP + alpha-D-glucose 1-phosphate + H(+) = dTDP-alpha-D-glucose + diphosphate</text>
        <dbReference type="Rhea" id="RHEA:15225"/>
        <dbReference type="ChEBI" id="CHEBI:15378"/>
        <dbReference type="ChEBI" id="CHEBI:33019"/>
        <dbReference type="ChEBI" id="CHEBI:37568"/>
        <dbReference type="ChEBI" id="CHEBI:57477"/>
        <dbReference type="ChEBI" id="CHEBI:58601"/>
        <dbReference type="EC" id="2.7.7.24"/>
    </reaction>
</comment>
<evidence type="ECO:0000256" key="4">
    <source>
        <dbReference type="ARBA" id="ARBA00010480"/>
    </source>
</evidence>
<protein>
    <recommendedName>
        <fullName evidence="5 11">Glucose-1-phosphate thymidylyltransferase</fullName>
        <ecNumber evidence="5 11">2.7.7.24</ecNumber>
    </recommendedName>
</protein>
<accession>A0A423JVM8</accession>
<dbReference type="Pfam" id="PF00483">
    <property type="entry name" value="NTP_transferase"/>
    <property type="match status" value="1"/>
</dbReference>
<dbReference type="Gene3D" id="3.90.550.10">
    <property type="entry name" value="Spore Coat Polysaccharide Biosynthesis Protein SpsA, Chain A"/>
    <property type="match status" value="1"/>
</dbReference>
<name>A0A423JVM8_9PSED</name>
<sequence>MMKGIVLAGGSGTRLHPITLGVSKQLLPVYDKPMIYYPISVLMLAGIKDILVISTPQDLPQYRNLLGDGSQFGVNFSYAEQPSPDGLAQAFLIGERFIGNDSVCLILGDNIFHGQHFGEQLQNAATRTSGATVFGYWVKDPERFGVIDFDSQGRALSIEEKPKVPKSSYAVTGLYFYDNDVIRIAKAVKPSPRGELEITDVNNAYLKRGDLQVERFGRGFAWLDTGTHDSLLDASQYVQTIEHRQGLKVACLEEIAYEKNWINREQLLERARYFGKTGYGQYLAKLAGDEQWM</sequence>
<comment type="caution">
    <text evidence="13">The sequence shown here is derived from an EMBL/GenBank/DDBJ whole genome shotgun (WGS) entry which is preliminary data.</text>
</comment>
<evidence type="ECO:0000256" key="6">
    <source>
        <dbReference type="ARBA" id="ARBA00022679"/>
    </source>
</evidence>
<evidence type="ECO:0000256" key="5">
    <source>
        <dbReference type="ARBA" id="ARBA00012461"/>
    </source>
</evidence>
<dbReference type="EMBL" id="MOBO01000002">
    <property type="protein sequence ID" value="RON41745.1"/>
    <property type="molecule type" value="Genomic_DNA"/>
</dbReference>
<dbReference type="GO" id="GO:0008879">
    <property type="term" value="F:glucose-1-phosphate thymidylyltransferase activity"/>
    <property type="evidence" value="ECO:0007669"/>
    <property type="project" value="UniProtKB-EC"/>
</dbReference>
<comment type="similarity">
    <text evidence="4 11">Belongs to the glucose-1-phosphate thymidylyltransferase family.</text>
</comment>
<dbReference type="PANTHER" id="PTHR43532">
    <property type="entry name" value="GLUCOSE-1-PHOSPHATE THYMIDYLYLTRANSFERASE"/>
    <property type="match status" value="1"/>
</dbReference>
<dbReference type="EC" id="2.7.7.24" evidence="5 11"/>
<dbReference type="InterPro" id="IPR005907">
    <property type="entry name" value="G1P_thy_trans_s"/>
</dbReference>
<evidence type="ECO:0000256" key="11">
    <source>
        <dbReference type="RuleBase" id="RU003706"/>
    </source>
</evidence>
<comment type="function">
    <text evidence="11">Catalyzes the formation of dTDP-glucose, from dTTP and glucose 1-phosphate, as well as its pyrophosphorolysis.</text>
</comment>
<dbReference type="InterPro" id="IPR005835">
    <property type="entry name" value="NTP_transferase_dom"/>
</dbReference>
<reference evidence="13 14" key="1">
    <citation type="submission" date="2016-10" db="EMBL/GenBank/DDBJ databases">
        <title>Comparative genome analysis of multiple Pseudomonas spp. focuses on biocontrol and plant growth promoting traits.</title>
        <authorList>
            <person name="Tao X.-Y."/>
            <person name="Taylor C.G."/>
        </authorList>
    </citation>
    <scope>NUCLEOTIDE SEQUENCE [LARGE SCALE GENOMIC DNA]</scope>
    <source>
        <strain evidence="13 14">38D4</strain>
    </source>
</reference>
<evidence type="ECO:0000259" key="12">
    <source>
        <dbReference type="Pfam" id="PF00483"/>
    </source>
</evidence>
<keyword evidence="8 11" id="KW-0479">Metal-binding</keyword>
<dbReference type="InterPro" id="IPR029044">
    <property type="entry name" value="Nucleotide-diphossugar_trans"/>
</dbReference>
<comment type="pathway">
    <text evidence="3">Bacterial outer membrane biogenesis; LPS O-antigen biosynthesis.</text>
</comment>